<dbReference type="Gene3D" id="3.30.420.10">
    <property type="entry name" value="Ribonuclease H-like superfamily/Ribonuclease H"/>
    <property type="match status" value="1"/>
</dbReference>
<comment type="caution">
    <text evidence="3">The sequence shown here is derived from an EMBL/GenBank/DDBJ whole genome shotgun (WGS) entry which is preliminary data.</text>
</comment>
<dbReference type="Proteomes" id="UP000222564">
    <property type="component" value="Unassembled WGS sequence"/>
</dbReference>
<name>A0A2C6MAB6_9FIRM</name>
<dbReference type="PANTHER" id="PTHR46889">
    <property type="entry name" value="TRANSPOSASE INSF FOR INSERTION SEQUENCE IS3B-RELATED"/>
    <property type="match status" value="1"/>
</dbReference>
<keyword evidence="4" id="KW-1185">Reference proteome</keyword>
<dbReference type="InterPro" id="IPR036397">
    <property type="entry name" value="RNaseH_sf"/>
</dbReference>
<dbReference type="InterPro" id="IPR012337">
    <property type="entry name" value="RNaseH-like_sf"/>
</dbReference>
<dbReference type="Pfam" id="PF00665">
    <property type="entry name" value="rve"/>
    <property type="match status" value="1"/>
</dbReference>
<proteinExistence type="predicted"/>
<feature type="domain" description="Integrase catalytic" evidence="2">
    <location>
        <begin position="85"/>
        <end position="253"/>
    </location>
</feature>
<sequence>MKTSVNTKRKPANKLSPDEREAIIKTANQPEFKSLPPSQIVPRLADEGIYIASESTFYRVLKENNMQYHRGRAKKPGSKPISTHCATGPNQVWMWDITYLPGPVKGIYFYLYLILDLFSRKIVAWDIWTEELSENASILVRRAIISEKRTLVNQPLVLHSDNGSPMKGATLLETLYQLGITPSRSRPRVSNDNPYAESIFRTCKYRPNYPTKGFATLTEARQWVLTFVTWYNQEHRHSGLNFLTPKQRHNGLSTQILEQRKRVYEEAKSKHPERWAGSIRDWTLDDIVWLNPERTEQSKTKEKCTS</sequence>
<dbReference type="PANTHER" id="PTHR46889:SF4">
    <property type="entry name" value="TRANSPOSASE INSO FOR INSERTION SEQUENCE ELEMENT IS911B-RELATED"/>
    <property type="match status" value="1"/>
</dbReference>
<dbReference type="InterPro" id="IPR050900">
    <property type="entry name" value="Transposase_IS3/IS150/IS904"/>
</dbReference>
<dbReference type="GO" id="GO:0015074">
    <property type="term" value="P:DNA integration"/>
    <property type="evidence" value="ECO:0007669"/>
    <property type="project" value="InterPro"/>
</dbReference>
<reference evidence="3 4" key="1">
    <citation type="submission" date="2013-09" db="EMBL/GenBank/DDBJ databases">
        <title>Biodegradation of hydrocarbons in the deep terrestrial subsurface : characterization of a microbial consortium composed of two Desulfotomaculum species originating from a deep geological formation.</title>
        <authorList>
            <person name="Aullo T."/>
            <person name="Berlendis S."/>
            <person name="Lascourreges J.-F."/>
            <person name="Dessort D."/>
            <person name="Saint-Laurent S."/>
            <person name="Schraauwers B."/>
            <person name="Mas J."/>
            <person name="Magot M."/>
            <person name="Ranchou-Peyruse A."/>
        </authorList>
    </citation>
    <scope>NUCLEOTIDE SEQUENCE [LARGE SCALE GENOMIC DNA]</scope>
    <source>
        <strain evidence="3 4">Bs107</strain>
    </source>
</reference>
<dbReference type="EMBL" id="AWQQ01000132">
    <property type="protein sequence ID" value="PHJ36938.1"/>
    <property type="molecule type" value="Genomic_DNA"/>
</dbReference>
<dbReference type="SUPFAM" id="SSF53098">
    <property type="entry name" value="Ribonuclease H-like"/>
    <property type="match status" value="1"/>
</dbReference>
<evidence type="ECO:0000256" key="1">
    <source>
        <dbReference type="SAM" id="MobiDB-lite"/>
    </source>
</evidence>
<dbReference type="InterPro" id="IPR001584">
    <property type="entry name" value="Integrase_cat-core"/>
</dbReference>
<dbReference type="GO" id="GO:0003676">
    <property type="term" value="F:nucleic acid binding"/>
    <property type="evidence" value="ECO:0007669"/>
    <property type="project" value="InterPro"/>
</dbReference>
<evidence type="ECO:0000259" key="2">
    <source>
        <dbReference type="PROSITE" id="PS50994"/>
    </source>
</evidence>
<accession>A0A2C6MAB6</accession>
<evidence type="ECO:0000313" key="4">
    <source>
        <dbReference type="Proteomes" id="UP000222564"/>
    </source>
</evidence>
<dbReference type="PROSITE" id="PS50994">
    <property type="entry name" value="INTEGRASE"/>
    <property type="match status" value="1"/>
</dbReference>
<dbReference type="NCBIfam" id="NF033516">
    <property type="entry name" value="transpos_IS3"/>
    <property type="match status" value="1"/>
</dbReference>
<gene>
    <name evidence="3" type="ORF">P378_19325</name>
</gene>
<organism evidence="3 4">
    <name type="scientific">Desulforamulus profundi</name>
    <dbReference type="NCBI Taxonomy" id="1383067"/>
    <lineage>
        <taxon>Bacteria</taxon>
        <taxon>Bacillati</taxon>
        <taxon>Bacillota</taxon>
        <taxon>Clostridia</taxon>
        <taxon>Eubacteriales</taxon>
        <taxon>Peptococcaceae</taxon>
        <taxon>Desulforamulus</taxon>
    </lineage>
</organism>
<evidence type="ECO:0000313" key="3">
    <source>
        <dbReference type="EMBL" id="PHJ36938.1"/>
    </source>
</evidence>
<dbReference type="InterPro" id="IPR048020">
    <property type="entry name" value="Transpos_IS3"/>
</dbReference>
<protein>
    <submittedName>
        <fullName evidence="3">Integrase</fullName>
    </submittedName>
</protein>
<feature type="region of interest" description="Disordered" evidence="1">
    <location>
        <begin position="1"/>
        <end position="21"/>
    </location>
</feature>
<dbReference type="AlphaFoldDB" id="A0A2C6MAB6"/>